<name>A0A2X0J0H5_9ACTN</name>
<evidence type="ECO:0000259" key="2">
    <source>
        <dbReference type="Pfam" id="PF14028"/>
    </source>
</evidence>
<feature type="domain" description="Lantibiotic dehydratase N-terminal" evidence="1">
    <location>
        <begin position="49"/>
        <end position="706"/>
    </location>
</feature>
<reference evidence="3 4" key="1">
    <citation type="submission" date="2018-06" db="EMBL/GenBank/DDBJ databases">
        <title>Streptacidiphilus pinicola sp. nov., isolated from pine grove soil.</title>
        <authorList>
            <person name="Roh S.G."/>
            <person name="Park S."/>
            <person name="Kim M.-K."/>
            <person name="Yun B.-R."/>
            <person name="Park J."/>
            <person name="Kim M.J."/>
            <person name="Kim Y.S."/>
            <person name="Kim S.B."/>
        </authorList>
    </citation>
    <scope>NUCLEOTIDE SEQUENCE [LARGE SCALE GENOMIC DNA]</scope>
    <source>
        <strain evidence="3 4">MMS16-CNU450</strain>
    </source>
</reference>
<dbReference type="Proteomes" id="UP000248889">
    <property type="component" value="Unassembled WGS sequence"/>
</dbReference>
<gene>
    <name evidence="3" type="ORF">DN069_20805</name>
</gene>
<dbReference type="OrthoDB" id="1273722at2"/>
<evidence type="ECO:0008006" key="5">
    <source>
        <dbReference type="Google" id="ProtNLM"/>
    </source>
</evidence>
<evidence type="ECO:0000313" key="3">
    <source>
        <dbReference type="EMBL" id="RAG83696.1"/>
    </source>
</evidence>
<evidence type="ECO:0000313" key="4">
    <source>
        <dbReference type="Proteomes" id="UP000248889"/>
    </source>
</evidence>
<dbReference type="AlphaFoldDB" id="A0A2X0J0H5"/>
<dbReference type="NCBIfam" id="TIGR03891">
    <property type="entry name" value="thiopep_ocin"/>
    <property type="match status" value="1"/>
</dbReference>
<dbReference type="Pfam" id="PF14028">
    <property type="entry name" value="Lant_dehydr_C"/>
    <property type="match status" value="1"/>
</dbReference>
<keyword evidence="4" id="KW-1185">Reference proteome</keyword>
<protein>
    <recommendedName>
        <fullName evidence="5">Lantibiotic dehydratase</fullName>
    </recommendedName>
</protein>
<proteinExistence type="predicted"/>
<dbReference type="RefSeq" id="WP_111503002.1">
    <property type="nucleotide sequence ID" value="NZ_QKYN01000081.1"/>
</dbReference>
<evidence type="ECO:0000259" key="1">
    <source>
        <dbReference type="Pfam" id="PF04738"/>
    </source>
</evidence>
<comment type="caution">
    <text evidence="3">The sequence shown here is derived from an EMBL/GenBank/DDBJ whole genome shotgun (WGS) entry which is preliminary data.</text>
</comment>
<dbReference type="Pfam" id="PF04738">
    <property type="entry name" value="Lant_dehydr_N"/>
    <property type="match status" value="1"/>
</dbReference>
<feature type="domain" description="Thiopeptide-type bacteriocin biosynthesis" evidence="2">
    <location>
        <begin position="779"/>
        <end position="1025"/>
    </location>
</feature>
<accession>A0A2X0J0H5</accession>
<dbReference type="InterPro" id="IPR023809">
    <property type="entry name" value="Thiopep_bacteriocin_synth_dom"/>
</dbReference>
<organism evidence="3 4">
    <name type="scientific">Streptacidiphilus pinicola</name>
    <dbReference type="NCBI Taxonomy" id="2219663"/>
    <lineage>
        <taxon>Bacteria</taxon>
        <taxon>Bacillati</taxon>
        <taxon>Actinomycetota</taxon>
        <taxon>Actinomycetes</taxon>
        <taxon>Kitasatosporales</taxon>
        <taxon>Streptomycetaceae</taxon>
        <taxon>Streptacidiphilus</taxon>
    </lineage>
</organism>
<sequence>MSEQPMFTAGHGLLRVALLPRNRTVDTEKPVDLTDEPSMLAYLAALTSDPLLREAVDLASPSLGRAFDVALAGDRVSVPKLRSLVLSASRYVLRMTTRATPFGLFSGVTVARFSEEPSSPPSPEGAFRVVKPDTEWLTNVVRDCEMDLPILQELRVVTSNLGYQRGHRWVMPYRVQSRRGSPEGRPWITESSVRLTPAVRHALVSARSPLLFRDLAQCVQSTFPSASSATVSSILRQLVEGQFLLTELQPQPDETKPLEHIIGVLGRVGVASAGGVLARLEQVQRELDSYAASPLGAGRRQLAGLKAQMSVLEPTPHSVRVDVGLADEAHLPAGVAAEAERAASVLCRMSPPKEVLPSLRSYHQAFLERYGADLVPVTDVLDPVAGLGAPQGYKWAPGRLADVRGGQSVPTEATSVRETVLLRMAMSALRSGSPEVILEDRDVEALALSPAAVLPPSMELFGTVVAVPGDGAADGEFRLVLNPRMTSPLAGAAAGRFVHIVGAEDGAAGSLDRHFQWNAGSDALRATLAYRSPRPRTESLMAVPDDLPYRIAIGCFADARDPRILALHDLAIGADSERLFVMSRRLGKEVRPTTVHLQNRTNMPHAARLLREIGLSGSGPGSSWDWGSARSAPYLPRVRYGRTVLAPAQWRTDEDFFKDEVLTDSQWHEQLQEWQKRWRVPGRVLAGVDDQVMELDLSVALHVRLLREEVRRHSRAILCETSEGAAGVDGGLHANGQYASEVVIPLATHGAAQSTSVRRRPVASMSWSSGTRYLPGGEWLYAKLYAPQSMQDDLLSVQLGQFADRLPRGVDRWFFIRYRDPDPHLRLRFHGDPELLHQVLLPELKEWASELTDLRLAARFVLDTYEPETGRYGGVDLMGAAERVFHADSVATLSQLAMMRQGMLRVDRSLLVAMNYVDIARRSCPGGSWASWCMEQYAPDESLHRSLRPERQALLSLLGKTGEPGEMMIEAGTVLTPVWDRRGKLLTAYRDDAGGKAAIRSLLHMHHNRFIGMDRTHERRVEALVRGTAQAHLRQRLRRRD</sequence>
<dbReference type="EMBL" id="QKYN01000081">
    <property type="protein sequence ID" value="RAG83696.1"/>
    <property type="molecule type" value="Genomic_DNA"/>
</dbReference>
<dbReference type="InterPro" id="IPR006827">
    <property type="entry name" value="Lant_deHydtase_N"/>
</dbReference>